<feature type="compositionally biased region" description="Low complexity" evidence="1">
    <location>
        <begin position="20"/>
        <end position="30"/>
    </location>
</feature>
<dbReference type="KEGG" id="lxl:KDY119_02294"/>
<feature type="region of interest" description="Disordered" evidence="1">
    <location>
        <begin position="1"/>
        <end position="395"/>
    </location>
</feature>
<dbReference type="Proteomes" id="UP000326702">
    <property type="component" value="Chromosome"/>
</dbReference>
<feature type="compositionally biased region" description="Basic and acidic residues" evidence="1">
    <location>
        <begin position="277"/>
        <end position="331"/>
    </location>
</feature>
<dbReference type="AlphaFoldDB" id="A0A5P9QE82"/>
<feature type="compositionally biased region" description="Basic and acidic residues" evidence="1">
    <location>
        <begin position="68"/>
        <end position="117"/>
    </location>
</feature>
<proteinExistence type="predicted"/>
<protein>
    <submittedName>
        <fullName evidence="2">Uncharacterized protein</fullName>
    </submittedName>
</protein>
<evidence type="ECO:0000256" key="1">
    <source>
        <dbReference type="SAM" id="MobiDB-lite"/>
    </source>
</evidence>
<feature type="compositionally biased region" description="Basic and acidic residues" evidence="1">
    <location>
        <begin position="254"/>
        <end position="268"/>
    </location>
</feature>
<feature type="region of interest" description="Disordered" evidence="1">
    <location>
        <begin position="414"/>
        <end position="532"/>
    </location>
</feature>
<evidence type="ECO:0000313" key="3">
    <source>
        <dbReference type="Proteomes" id="UP000326702"/>
    </source>
</evidence>
<dbReference type="EMBL" id="CP045529">
    <property type="protein sequence ID" value="QFU98775.1"/>
    <property type="molecule type" value="Genomic_DNA"/>
</dbReference>
<evidence type="ECO:0000313" key="2">
    <source>
        <dbReference type="EMBL" id="QFU98775.1"/>
    </source>
</evidence>
<feature type="compositionally biased region" description="Basic residues" evidence="1">
    <location>
        <begin position="458"/>
        <end position="467"/>
    </location>
</feature>
<sequence length="532" mass="58608">MRHPTRSRCFRRGRATPQEASSSAGPASSALRRGGTSALTRRGPSTAAPPRQPPAVRTFCDELAQQRARRDGESDPDGGDAREQPAEVPDRRPGQCHVRGEAGEQGHRRGHEDDQSRHLKPPRPEVGAEAEDQRPQPRGPRPADAVLVAQRRHRGAHPAEHPDHRQEPPGPAALDGEADGGGHATRRDERHVGEVGQPGHRPEAHAEQPAQHQPAAHPGEDARGREQDVEQPGDRRELEAREGVLDRPQQAEPGEQHDDVGRDDEGRRHGQRQCRRGHCEEGRTQPTRRLDVEARDAEGPEPRAQPRDRHGGEQRDHHDEHVPAEPGRDADPCQARPQHGAGVPVGAARAARRRQRPFSPGQVELAGEHRGDEPRHGRQLGEVHRPTRDLATQHQRRVVRTLRLDHDERAVRDVRVDIAQPEPPADRADGRVHVGRPGTVGEERLADVGGEPQDPRAVRHRSAHHAGRPAVSRWSPRRPVGTHGRTDCGIEAPGDGDTPNVPPCISRPGRARSGRSCSARLRDRGRARRPRS</sequence>
<feature type="compositionally biased region" description="Basic and acidic residues" evidence="1">
    <location>
        <begin position="218"/>
        <end position="245"/>
    </location>
</feature>
<name>A0A5P9QE82_9MICO</name>
<feature type="compositionally biased region" description="Basic residues" evidence="1">
    <location>
        <begin position="523"/>
        <end position="532"/>
    </location>
</feature>
<keyword evidence="3" id="KW-1185">Reference proteome</keyword>
<accession>A0A5P9QE82</accession>
<feature type="compositionally biased region" description="Low complexity" evidence="1">
    <location>
        <begin position="340"/>
        <end position="349"/>
    </location>
</feature>
<organism evidence="2 3">
    <name type="scientific">Luteimicrobium xylanilyticum</name>
    <dbReference type="NCBI Taxonomy" id="1133546"/>
    <lineage>
        <taxon>Bacteria</taxon>
        <taxon>Bacillati</taxon>
        <taxon>Actinomycetota</taxon>
        <taxon>Actinomycetes</taxon>
        <taxon>Micrococcales</taxon>
        <taxon>Luteimicrobium</taxon>
    </lineage>
</organism>
<feature type="compositionally biased region" description="Basic and acidic residues" evidence="1">
    <location>
        <begin position="366"/>
        <end position="388"/>
    </location>
</feature>
<feature type="compositionally biased region" description="Basic residues" evidence="1">
    <location>
        <begin position="1"/>
        <end position="14"/>
    </location>
</feature>
<gene>
    <name evidence="2" type="ORF">KDY119_02294</name>
</gene>
<feature type="compositionally biased region" description="Low complexity" evidence="1">
    <location>
        <begin position="207"/>
        <end position="217"/>
    </location>
</feature>
<feature type="compositionally biased region" description="Basic and acidic residues" evidence="1">
    <location>
        <begin position="157"/>
        <end position="167"/>
    </location>
</feature>
<reference evidence="2 3" key="1">
    <citation type="submission" date="2019-10" db="EMBL/GenBank/DDBJ databases">
        <title>Genome sequence of Luteimicrobium xylanilyticum HY-24.</title>
        <authorList>
            <person name="Kim D.Y."/>
            <person name="Park H.-Y."/>
        </authorList>
    </citation>
    <scope>NUCLEOTIDE SEQUENCE [LARGE SCALE GENOMIC DNA]</scope>
    <source>
        <strain evidence="2 3">HY-24</strain>
    </source>
</reference>